<evidence type="ECO:0000313" key="2">
    <source>
        <dbReference type="EMBL" id="GGJ86257.1"/>
    </source>
</evidence>
<accession>A0A917PNR5</accession>
<feature type="region of interest" description="Disordered" evidence="1">
    <location>
        <begin position="86"/>
        <end position="117"/>
    </location>
</feature>
<dbReference type="EMBL" id="BMNQ01000004">
    <property type="protein sequence ID" value="GGJ86257.1"/>
    <property type="molecule type" value="Genomic_DNA"/>
</dbReference>
<sequence length="117" mass="13227">MIKKYDFKKAKRIIENKKDSIIEASLGMREDWFWTANVVFENGAYIVELDNIEKVAGIDSSDWATPVIRIEYKGEVEEVFECFTGDNNGIDPSGGMATSGPLSRPVQKSMPQVKKYD</sequence>
<organism evidence="2 3">
    <name type="scientific">Lentibacillus kapialis</name>
    <dbReference type="NCBI Taxonomy" id="340214"/>
    <lineage>
        <taxon>Bacteria</taxon>
        <taxon>Bacillati</taxon>
        <taxon>Bacillota</taxon>
        <taxon>Bacilli</taxon>
        <taxon>Bacillales</taxon>
        <taxon>Bacillaceae</taxon>
        <taxon>Lentibacillus</taxon>
    </lineage>
</organism>
<evidence type="ECO:0000256" key="1">
    <source>
        <dbReference type="SAM" id="MobiDB-lite"/>
    </source>
</evidence>
<keyword evidence="3" id="KW-1185">Reference proteome</keyword>
<name>A0A917PNR5_9BACI</name>
<dbReference type="AlphaFoldDB" id="A0A917PNR5"/>
<evidence type="ECO:0000313" key="3">
    <source>
        <dbReference type="Proteomes" id="UP000658382"/>
    </source>
</evidence>
<dbReference type="Proteomes" id="UP000658382">
    <property type="component" value="Unassembled WGS sequence"/>
</dbReference>
<dbReference type="RefSeq" id="WP_188631581.1">
    <property type="nucleotide sequence ID" value="NZ_BMNQ01000004.1"/>
</dbReference>
<comment type="caution">
    <text evidence="2">The sequence shown here is derived from an EMBL/GenBank/DDBJ whole genome shotgun (WGS) entry which is preliminary data.</text>
</comment>
<reference evidence="2" key="2">
    <citation type="submission" date="2020-09" db="EMBL/GenBank/DDBJ databases">
        <authorList>
            <person name="Sun Q."/>
            <person name="Ohkuma M."/>
        </authorList>
    </citation>
    <scope>NUCLEOTIDE SEQUENCE</scope>
    <source>
        <strain evidence="2">JCM 12580</strain>
    </source>
</reference>
<proteinExistence type="predicted"/>
<reference evidence="2" key="1">
    <citation type="journal article" date="2014" name="Int. J. Syst. Evol. Microbiol.">
        <title>Complete genome sequence of Corynebacterium casei LMG S-19264T (=DSM 44701T), isolated from a smear-ripened cheese.</title>
        <authorList>
            <consortium name="US DOE Joint Genome Institute (JGI-PGF)"/>
            <person name="Walter F."/>
            <person name="Albersmeier A."/>
            <person name="Kalinowski J."/>
            <person name="Ruckert C."/>
        </authorList>
    </citation>
    <scope>NUCLEOTIDE SEQUENCE</scope>
    <source>
        <strain evidence="2">JCM 12580</strain>
    </source>
</reference>
<gene>
    <name evidence="2" type="ORF">GCM10007063_05940</name>
</gene>
<protein>
    <submittedName>
        <fullName evidence="2">Uncharacterized protein</fullName>
    </submittedName>
</protein>